<protein>
    <recommendedName>
        <fullName evidence="2">Tyr recombinase domain-containing protein</fullName>
    </recommendedName>
</protein>
<dbReference type="PANTHER" id="PTHR35617:SF3">
    <property type="entry name" value="CORE-BINDING (CB) DOMAIN-CONTAINING PROTEIN"/>
    <property type="match status" value="1"/>
</dbReference>
<dbReference type="Proteomes" id="UP000008672">
    <property type="component" value="Unassembled WGS sequence"/>
</dbReference>
<evidence type="ECO:0000313" key="3">
    <source>
        <dbReference type="Ensembl" id="ENSLACP00000007871.1"/>
    </source>
</evidence>
<evidence type="ECO:0000313" key="4">
    <source>
        <dbReference type="Proteomes" id="UP000008672"/>
    </source>
</evidence>
<dbReference type="InterPro" id="IPR013762">
    <property type="entry name" value="Integrase-like_cat_sf"/>
</dbReference>
<name>H3AE00_LATCH</name>
<dbReference type="Gene3D" id="1.10.443.10">
    <property type="entry name" value="Intergrase catalytic core"/>
    <property type="match status" value="1"/>
</dbReference>
<dbReference type="EMBL" id="AFYH01068784">
    <property type="status" value="NOT_ANNOTATED_CDS"/>
    <property type="molecule type" value="Genomic_DNA"/>
</dbReference>
<dbReference type="eggNOG" id="ENOG502S4UE">
    <property type="taxonomic scope" value="Eukaryota"/>
</dbReference>
<keyword evidence="4" id="KW-1185">Reference proteome</keyword>
<accession>H3AE00</accession>
<proteinExistence type="predicted"/>
<keyword evidence="1" id="KW-0233">DNA recombination</keyword>
<dbReference type="InterPro" id="IPR002104">
    <property type="entry name" value="Integrase_catalytic"/>
</dbReference>
<dbReference type="AlphaFoldDB" id="H3AE00"/>
<reference evidence="4" key="1">
    <citation type="submission" date="2011-08" db="EMBL/GenBank/DDBJ databases">
        <title>The draft genome of Latimeria chalumnae.</title>
        <authorList>
            <person name="Di Palma F."/>
            <person name="Alfoldi J."/>
            <person name="Johnson J."/>
            <person name="Berlin A."/>
            <person name="Gnerre S."/>
            <person name="Jaffe D."/>
            <person name="MacCallum I."/>
            <person name="Young S."/>
            <person name="Walker B.J."/>
            <person name="Lander E."/>
            <person name="Lindblad-Toh K."/>
        </authorList>
    </citation>
    <scope>NUCLEOTIDE SEQUENCE [LARGE SCALE GENOMIC DNA]</scope>
    <source>
        <strain evidence="4">Wild caught</strain>
    </source>
</reference>
<dbReference type="HOGENOM" id="CLU_050293_2_0_1"/>
<sequence>CLSRPVVPKYSAFWDVDLLLNYLALVDVHTVPLRLLSIKLASLLTLVMAARVSELTLLHICPPWMASEPSGLSFTLKGRTKTQVAEQGMVVHLVRDQAESTLCVVSCVERYLEVTAPLWGKTSNLLLRSYAPHLPASVDTVRNWVKAALAAAGIDTSAFKPHSVRGAVSSRASDCGFSLDAVLHAGRWSSSRAFSRHYWHPSGAAAYTASALH</sequence>
<organism evidence="3 4">
    <name type="scientific">Latimeria chalumnae</name>
    <name type="common">Coelacanth</name>
    <dbReference type="NCBI Taxonomy" id="7897"/>
    <lineage>
        <taxon>Eukaryota</taxon>
        <taxon>Metazoa</taxon>
        <taxon>Chordata</taxon>
        <taxon>Craniata</taxon>
        <taxon>Vertebrata</taxon>
        <taxon>Euteleostomi</taxon>
        <taxon>Coelacanthiformes</taxon>
        <taxon>Coelacanthidae</taxon>
        <taxon>Latimeria</taxon>
    </lineage>
</organism>
<dbReference type="GeneTree" id="ENSGT00660000097485"/>
<dbReference type="InterPro" id="IPR011010">
    <property type="entry name" value="DNA_brk_join_enz"/>
</dbReference>
<dbReference type="PROSITE" id="PS51898">
    <property type="entry name" value="TYR_RECOMBINASE"/>
    <property type="match status" value="1"/>
</dbReference>
<dbReference type="OMA" id="WMASEPS"/>
<evidence type="ECO:0000259" key="2">
    <source>
        <dbReference type="PROSITE" id="PS51898"/>
    </source>
</evidence>
<dbReference type="Ensembl" id="ENSLACT00000007937.1">
    <property type="protein sequence ID" value="ENSLACP00000007871.1"/>
    <property type="gene ID" value="ENSLACG00000006968.1"/>
</dbReference>
<feature type="domain" description="Tyr recombinase" evidence="2">
    <location>
        <begin position="5"/>
        <end position="213"/>
    </location>
</feature>
<dbReference type="PANTHER" id="PTHR35617">
    <property type="entry name" value="PHAGE_INTEGRASE DOMAIN-CONTAINING PROTEIN"/>
    <property type="match status" value="1"/>
</dbReference>
<dbReference type="InParanoid" id="H3AE00"/>
<dbReference type="GO" id="GO:0015074">
    <property type="term" value="P:DNA integration"/>
    <property type="evidence" value="ECO:0007669"/>
    <property type="project" value="InterPro"/>
</dbReference>
<reference evidence="3" key="3">
    <citation type="submission" date="2025-09" db="UniProtKB">
        <authorList>
            <consortium name="Ensembl"/>
        </authorList>
    </citation>
    <scope>IDENTIFICATION</scope>
</reference>
<dbReference type="GO" id="GO:0006310">
    <property type="term" value="P:DNA recombination"/>
    <property type="evidence" value="ECO:0007669"/>
    <property type="project" value="UniProtKB-KW"/>
</dbReference>
<dbReference type="SUPFAM" id="SSF56349">
    <property type="entry name" value="DNA breaking-rejoining enzymes"/>
    <property type="match status" value="1"/>
</dbReference>
<dbReference type="GO" id="GO:0003677">
    <property type="term" value="F:DNA binding"/>
    <property type="evidence" value="ECO:0007669"/>
    <property type="project" value="InterPro"/>
</dbReference>
<reference evidence="3" key="2">
    <citation type="submission" date="2025-08" db="UniProtKB">
        <authorList>
            <consortium name="Ensembl"/>
        </authorList>
    </citation>
    <scope>IDENTIFICATION</scope>
</reference>
<evidence type="ECO:0000256" key="1">
    <source>
        <dbReference type="ARBA" id="ARBA00023172"/>
    </source>
</evidence>